<organism evidence="5 6">
    <name type="scientific">candidate division Kazan bacterium RBG_13_50_9</name>
    <dbReference type="NCBI Taxonomy" id="1798535"/>
    <lineage>
        <taxon>Bacteria</taxon>
        <taxon>Bacteria division Kazan-3B-28</taxon>
    </lineage>
</organism>
<accession>A0A1F4NT91</accession>
<evidence type="ECO:0000256" key="1">
    <source>
        <dbReference type="ARBA" id="ARBA00007837"/>
    </source>
</evidence>
<dbReference type="AlphaFoldDB" id="A0A1F4NT91"/>
<dbReference type="InterPro" id="IPR006319">
    <property type="entry name" value="PEP_synth"/>
</dbReference>
<gene>
    <name evidence="5" type="ORF">A2V68_03065</name>
</gene>
<reference evidence="5 6" key="1">
    <citation type="journal article" date="2016" name="Nat. Commun.">
        <title>Thousands of microbial genomes shed light on interconnected biogeochemical processes in an aquifer system.</title>
        <authorList>
            <person name="Anantharaman K."/>
            <person name="Brown C.T."/>
            <person name="Hug L.A."/>
            <person name="Sharon I."/>
            <person name="Castelle C.J."/>
            <person name="Probst A.J."/>
            <person name="Thomas B.C."/>
            <person name="Singh A."/>
            <person name="Wilkins M.J."/>
            <person name="Karaoz U."/>
            <person name="Brodie E.L."/>
            <person name="Williams K.H."/>
            <person name="Hubbard S.S."/>
            <person name="Banfield J.F."/>
        </authorList>
    </citation>
    <scope>NUCLEOTIDE SEQUENCE [LARGE SCALE GENOMIC DNA]</scope>
</reference>
<dbReference type="GO" id="GO:0008986">
    <property type="term" value="F:pyruvate, water dikinase activity"/>
    <property type="evidence" value="ECO:0007669"/>
    <property type="project" value="InterPro"/>
</dbReference>
<dbReference type="Gene3D" id="3.50.30.10">
    <property type="entry name" value="Phosphohistidine domain"/>
    <property type="match status" value="1"/>
</dbReference>
<comment type="similarity">
    <text evidence="1">Belongs to the PEP-utilizing enzyme family.</text>
</comment>
<comment type="caution">
    <text evidence="5">The sequence shown here is derived from an EMBL/GenBank/DDBJ whole genome shotgun (WGS) entry which is preliminary data.</text>
</comment>
<feature type="domain" description="PEP-utilising enzyme mobile" evidence="4">
    <location>
        <begin position="307"/>
        <end position="378"/>
    </location>
</feature>
<evidence type="ECO:0000256" key="2">
    <source>
        <dbReference type="ARBA" id="ARBA00022741"/>
    </source>
</evidence>
<dbReference type="Proteomes" id="UP000176651">
    <property type="component" value="Unassembled WGS sequence"/>
</dbReference>
<evidence type="ECO:0000313" key="6">
    <source>
        <dbReference type="Proteomes" id="UP000176651"/>
    </source>
</evidence>
<dbReference type="EMBL" id="META01000001">
    <property type="protein sequence ID" value="OGB74556.1"/>
    <property type="molecule type" value="Genomic_DNA"/>
</dbReference>
<dbReference type="GO" id="GO:0005524">
    <property type="term" value="F:ATP binding"/>
    <property type="evidence" value="ECO:0007669"/>
    <property type="project" value="UniProtKB-KW"/>
</dbReference>
<evidence type="ECO:0000259" key="4">
    <source>
        <dbReference type="Pfam" id="PF00391"/>
    </source>
</evidence>
<dbReference type="InterPro" id="IPR008279">
    <property type="entry name" value="PEP-util_enz_mobile_dom"/>
</dbReference>
<proteinExistence type="inferred from homology"/>
<keyword evidence="2" id="KW-0547">Nucleotide-binding</keyword>
<dbReference type="PANTHER" id="PTHR43030:SF1">
    <property type="entry name" value="PHOSPHOENOLPYRUVATE SYNTHASE"/>
    <property type="match status" value="1"/>
</dbReference>
<dbReference type="SUPFAM" id="SSF52009">
    <property type="entry name" value="Phosphohistidine domain"/>
    <property type="match status" value="1"/>
</dbReference>
<name>A0A1F4NT91_UNCK3</name>
<evidence type="ECO:0000313" key="5">
    <source>
        <dbReference type="EMBL" id="OGB74556.1"/>
    </source>
</evidence>
<dbReference type="InterPro" id="IPR036637">
    <property type="entry name" value="Phosphohistidine_dom_sf"/>
</dbReference>
<keyword evidence="3" id="KW-0067">ATP-binding</keyword>
<dbReference type="STRING" id="1798535.A2V68_03065"/>
<evidence type="ECO:0000256" key="3">
    <source>
        <dbReference type="ARBA" id="ARBA00022840"/>
    </source>
</evidence>
<dbReference type="Pfam" id="PF00391">
    <property type="entry name" value="PEP-utilizers"/>
    <property type="match status" value="1"/>
</dbReference>
<dbReference type="PANTHER" id="PTHR43030">
    <property type="entry name" value="PHOSPHOENOLPYRUVATE SYNTHASE"/>
    <property type="match status" value="1"/>
</dbReference>
<sequence>MGPALKNTDYTVIFPAAQQLNALMTDIMIQGAYGKSPAVFIVEDGIWQMYLPTNFLANTEAIGYANALDPNFLPQYQQKATKLTRSLDQLIIRKQEVKSLNQSTFTAFFNELTQAVIRFFSLYTLTEFFYFGKLEEELHKWATHNTSHQALQTMDELLNNKYKGRAPGHIKTISHFLRETGKIRLLLRDKVNKLWMGDSIFADVGKSFQKITGRNDFSELTIEETKQILKGQSVPSAIHRKKLLAVVQENGIWQFVSEDKARNIIKKVRGKKHTSNLIKGQTASPGCITGVAKVFSLAQQLHDFSNFKQGDILVSSTTGPEFMAAIQRAGAIVTDEGGLMSHAAIISRELGKPCIVGTKLGTQTIKDGDLVEVDADKGIVRVVQ</sequence>
<protein>
    <recommendedName>
        <fullName evidence="4">PEP-utilising enzyme mobile domain-containing protein</fullName>
    </recommendedName>
</protein>